<dbReference type="GO" id="GO:0043408">
    <property type="term" value="P:regulation of MAPK cascade"/>
    <property type="evidence" value="ECO:0007669"/>
    <property type="project" value="TreeGrafter"/>
</dbReference>
<evidence type="ECO:0000256" key="23">
    <source>
        <dbReference type="ARBA" id="ARBA00023319"/>
    </source>
</evidence>
<dbReference type="GO" id="GO:0045766">
    <property type="term" value="P:positive regulation of angiogenesis"/>
    <property type="evidence" value="ECO:0007669"/>
    <property type="project" value="TreeGrafter"/>
</dbReference>
<evidence type="ECO:0000256" key="17">
    <source>
        <dbReference type="ARBA" id="ARBA00022989"/>
    </source>
</evidence>
<dbReference type="PANTHER" id="PTHR24416:SF625">
    <property type="entry name" value="VASCULAR ENDOTHELIAL GROWTH FACTOR RECEPTOR 2"/>
    <property type="match status" value="1"/>
</dbReference>
<feature type="region of interest" description="Disordered" evidence="30">
    <location>
        <begin position="1192"/>
        <end position="1216"/>
    </location>
</feature>
<dbReference type="SUPFAM" id="SSF56112">
    <property type="entry name" value="Protein kinase-like (PK-like)"/>
    <property type="match status" value="1"/>
</dbReference>
<dbReference type="GO" id="GO:0019838">
    <property type="term" value="F:growth factor binding"/>
    <property type="evidence" value="ECO:0007669"/>
    <property type="project" value="TreeGrafter"/>
</dbReference>
<dbReference type="InterPro" id="IPR000719">
    <property type="entry name" value="Prot_kinase_dom"/>
</dbReference>
<dbReference type="Pfam" id="PF13927">
    <property type="entry name" value="Ig_3"/>
    <property type="match status" value="1"/>
</dbReference>
<evidence type="ECO:0000313" key="34">
    <source>
        <dbReference type="Ensembl" id="ENSCCRP00015076886.1"/>
    </source>
</evidence>
<keyword evidence="7" id="KW-0037">Angiogenesis</keyword>
<keyword evidence="22" id="KW-0325">Glycoprotein</keyword>
<dbReference type="GO" id="GO:0005768">
    <property type="term" value="C:endosome"/>
    <property type="evidence" value="ECO:0007669"/>
    <property type="project" value="UniProtKB-SubCell"/>
</dbReference>
<dbReference type="SMART" id="SM00408">
    <property type="entry name" value="IGc2"/>
    <property type="match status" value="4"/>
</dbReference>
<keyword evidence="12 26" id="KW-0547">Nucleotide-binding</keyword>
<accession>A0A8C1ZGE6</accession>
<dbReference type="FunFam" id="2.60.40.10:FF:003078">
    <property type="entry name" value="Vascular endothelial growth factor receptor 2"/>
    <property type="match status" value="1"/>
</dbReference>
<dbReference type="PROSITE" id="PS00240">
    <property type="entry name" value="RECEPTOR_TYR_KIN_III"/>
    <property type="match status" value="1"/>
</dbReference>
<comment type="subcellular location">
    <subcellularLocation>
        <location evidence="2">Cell membrane</location>
        <topology evidence="2">Single-pass type I membrane protein</topology>
    </subcellularLocation>
    <subcellularLocation>
        <location evidence="1">Endosome</location>
    </subcellularLocation>
    <subcellularLocation>
        <location evidence="29">Membrane</location>
        <topology evidence="29">Single-pass type I membrane protein</topology>
    </subcellularLocation>
</comment>
<evidence type="ECO:0000313" key="35">
    <source>
        <dbReference type="Proteomes" id="UP000694700"/>
    </source>
</evidence>
<dbReference type="SUPFAM" id="SSF48726">
    <property type="entry name" value="Immunoglobulin"/>
    <property type="match status" value="7"/>
</dbReference>
<organism evidence="34 35">
    <name type="scientific">Cyprinus carpio</name>
    <name type="common">Common carp</name>
    <dbReference type="NCBI Taxonomy" id="7962"/>
    <lineage>
        <taxon>Eukaryota</taxon>
        <taxon>Metazoa</taxon>
        <taxon>Chordata</taxon>
        <taxon>Craniata</taxon>
        <taxon>Vertebrata</taxon>
        <taxon>Euteleostomi</taxon>
        <taxon>Actinopterygii</taxon>
        <taxon>Neopterygii</taxon>
        <taxon>Teleostei</taxon>
        <taxon>Ostariophysi</taxon>
        <taxon>Cypriniformes</taxon>
        <taxon>Cyprinidae</taxon>
        <taxon>Cyprininae</taxon>
        <taxon>Cyprinus</taxon>
    </lineage>
</organism>
<evidence type="ECO:0000256" key="7">
    <source>
        <dbReference type="ARBA" id="ARBA00022657"/>
    </source>
</evidence>
<dbReference type="FunFam" id="1.10.510.10:FF:000077">
    <property type="entry name" value="Vascular endothelial growth factor receptor 2"/>
    <property type="match status" value="1"/>
</dbReference>
<proteinExistence type="inferred from homology"/>
<dbReference type="GO" id="GO:0016477">
    <property type="term" value="P:cell migration"/>
    <property type="evidence" value="ECO:0007669"/>
    <property type="project" value="TreeGrafter"/>
</dbReference>
<feature type="compositionally biased region" description="Basic and acidic residues" evidence="30">
    <location>
        <begin position="1192"/>
        <end position="1207"/>
    </location>
</feature>
<dbReference type="GO" id="GO:0005886">
    <property type="term" value="C:plasma membrane"/>
    <property type="evidence" value="ECO:0007669"/>
    <property type="project" value="UniProtKB-SubCell"/>
</dbReference>
<dbReference type="InterPro" id="IPR055238">
    <property type="entry name" value="VEGFR1-3_N_Ig-like"/>
</dbReference>
<dbReference type="InterPro" id="IPR013783">
    <property type="entry name" value="Ig-like_fold"/>
</dbReference>
<keyword evidence="14" id="KW-0418">Kinase</keyword>
<keyword evidence="16 26" id="KW-0067">ATP-binding</keyword>
<evidence type="ECO:0000256" key="9">
    <source>
        <dbReference type="ARBA" id="ARBA00022692"/>
    </source>
</evidence>
<evidence type="ECO:0000256" key="31">
    <source>
        <dbReference type="SAM" id="SignalP"/>
    </source>
</evidence>
<dbReference type="InterPro" id="IPR003599">
    <property type="entry name" value="Ig_sub"/>
</dbReference>
<feature type="domain" description="Ig-like" evidence="33">
    <location>
        <begin position="328"/>
        <end position="412"/>
    </location>
</feature>
<dbReference type="Pfam" id="PF07679">
    <property type="entry name" value="I-set"/>
    <property type="match status" value="2"/>
</dbReference>
<feature type="signal peptide" evidence="31">
    <location>
        <begin position="1"/>
        <end position="20"/>
    </location>
</feature>
<dbReference type="PANTHER" id="PTHR24416">
    <property type="entry name" value="TYROSINE-PROTEIN KINASE RECEPTOR"/>
    <property type="match status" value="1"/>
</dbReference>
<feature type="binding site" evidence="26">
    <location>
        <position position="952"/>
    </location>
    <ligand>
        <name>ATP</name>
        <dbReference type="ChEBI" id="CHEBI:30616"/>
    </ligand>
</feature>
<evidence type="ECO:0000256" key="16">
    <source>
        <dbReference type="ARBA" id="ARBA00022840"/>
    </source>
</evidence>
<evidence type="ECO:0000256" key="28">
    <source>
        <dbReference type="PROSITE-ProRule" id="PRU10141"/>
    </source>
</evidence>
<dbReference type="Gene3D" id="1.10.510.10">
    <property type="entry name" value="Transferase(Phosphotransferase) domain 1"/>
    <property type="match status" value="1"/>
</dbReference>
<dbReference type="PROSITE" id="PS00107">
    <property type="entry name" value="PROTEIN_KINASE_ATP"/>
    <property type="match status" value="1"/>
</dbReference>
<dbReference type="InterPro" id="IPR011009">
    <property type="entry name" value="Kinase-like_dom_sf"/>
</dbReference>
<evidence type="ECO:0000256" key="27">
    <source>
        <dbReference type="PIRSR" id="PIRSR000615-3"/>
    </source>
</evidence>
<evidence type="ECO:0000256" key="30">
    <source>
        <dbReference type="SAM" id="MobiDB-lite"/>
    </source>
</evidence>
<keyword evidence="13" id="KW-0967">Endosome</keyword>
<keyword evidence="27" id="KW-0479">Metal-binding</keyword>
<keyword evidence="4" id="KW-0217">Developmental protein</keyword>
<dbReference type="FunFam" id="2.60.40.10:FF:000606">
    <property type="entry name" value="Vascular endothelial growth factor receptor 1"/>
    <property type="match status" value="1"/>
</dbReference>
<dbReference type="SMART" id="SM00409">
    <property type="entry name" value="IG"/>
    <property type="match status" value="7"/>
</dbReference>
<comment type="catalytic activity">
    <reaction evidence="24">
        <text>L-tyrosyl-[protein] + ATP = O-phospho-L-tyrosyl-[protein] + ADP + H(+)</text>
        <dbReference type="Rhea" id="RHEA:10596"/>
        <dbReference type="Rhea" id="RHEA-COMP:10136"/>
        <dbReference type="Rhea" id="RHEA-COMP:20101"/>
        <dbReference type="ChEBI" id="CHEBI:15378"/>
        <dbReference type="ChEBI" id="CHEBI:30616"/>
        <dbReference type="ChEBI" id="CHEBI:46858"/>
        <dbReference type="ChEBI" id="CHEBI:61978"/>
        <dbReference type="ChEBI" id="CHEBI:456216"/>
        <dbReference type="EC" id="2.7.10.1"/>
    </reaction>
</comment>
<dbReference type="Proteomes" id="UP000694700">
    <property type="component" value="Unplaced"/>
</dbReference>
<evidence type="ECO:0000256" key="3">
    <source>
        <dbReference type="ARBA" id="ARBA00011902"/>
    </source>
</evidence>
<feature type="domain" description="Ig-like" evidence="33">
    <location>
        <begin position="623"/>
        <end position="709"/>
    </location>
</feature>
<evidence type="ECO:0000256" key="20">
    <source>
        <dbReference type="ARBA" id="ARBA00023157"/>
    </source>
</evidence>
<keyword evidence="15" id="KW-0221">Differentiation</keyword>
<dbReference type="InterPro" id="IPR001824">
    <property type="entry name" value="Tyr_kinase_rcpt_3_CS"/>
</dbReference>
<dbReference type="Pfam" id="PF21339">
    <property type="entry name" value="VEGFR-1-like_Ig-like"/>
    <property type="match status" value="1"/>
</dbReference>
<dbReference type="PIRSF" id="PIRSF000615">
    <property type="entry name" value="TyrPK_CSF1-R"/>
    <property type="match status" value="1"/>
</dbReference>
<dbReference type="InterPro" id="IPR050122">
    <property type="entry name" value="RTK"/>
</dbReference>
<protein>
    <recommendedName>
        <fullName evidence="3">receptor protein-tyrosine kinase</fullName>
        <ecNumber evidence="3">2.7.10.1</ecNumber>
    </recommendedName>
</protein>
<keyword evidence="23 29" id="KW-0393">Immunoglobulin domain</keyword>
<keyword evidence="27" id="KW-0460">Magnesium</keyword>
<dbReference type="GO" id="GO:0045446">
    <property type="term" value="P:endothelial cell differentiation"/>
    <property type="evidence" value="ECO:0007669"/>
    <property type="project" value="TreeGrafter"/>
</dbReference>
<keyword evidence="8" id="KW-0808">Transferase</keyword>
<dbReference type="InterPro" id="IPR007110">
    <property type="entry name" value="Ig-like_dom"/>
</dbReference>
<evidence type="ECO:0000256" key="19">
    <source>
        <dbReference type="ARBA" id="ARBA00023137"/>
    </source>
</evidence>
<evidence type="ECO:0000256" key="1">
    <source>
        <dbReference type="ARBA" id="ARBA00004177"/>
    </source>
</evidence>
<feature type="domain" description="Ig-like" evidence="33">
    <location>
        <begin position="513"/>
        <end position="613"/>
    </location>
</feature>
<reference evidence="34" key="1">
    <citation type="submission" date="2025-08" db="UniProtKB">
        <authorList>
            <consortium name="Ensembl"/>
        </authorList>
    </citation>
    <scope>IDENTIFICATION</scope>
</reference>
<dbReference type="Ensembl" id="ENSCCRT00015079380.1">
    <property type="protein sequence ID" value="ENSCCRP00015076886.1"/>
    <property type="gene ID" value="ENSCCRG00015031086.1"/>
</dbReference>
<keyword evidence="21 29" id="KW-0675">Receptor</keyword>
<evidence type="ECO:0000256" key="14">
    <source>
        <dbReference type="ARBA" id="ARBA00022777"/>
    </source>
</evidence>
<evidence type="ECO:0000256" key="4">
    <source>
        <dbReference type="ARBA" id="ARBA00022473"/>
    </source>
</evidence>
<dbReference type="InterPro" id="IPR001245">
    <property type="entry name" value="Ser-Thr/Tyr_kinase_cat_dom"/>
</dbReference>
<keyword evidence="9 29" id="KW-0812">Transmembrane</keyword>
<evidence type="ECO:0000256" key="21">
    <source>
        <dbReference type="ARBA" id="ARBA00023170"/>
    </source>
</evidence>
<feature type="domain" description="Ig-like" evidence="33">
    <location>
        <begin position="419"/>
        <end position="498"/>
    </location>
</feature>
<feature type="domain" description="Protein kinase" evidence="32">
    <location>
        <begin position="769"/>
        <end position="1082"/>
    </location>
</feature>
<evidence type="ECO:0000256" key="2">
    <source>
        <dbReference type="ARBA" id="ARBA00004251"/>
    </source>
</evidence>
<dbReference type="Gene3D" id="3.30.200.20">
    <property type="entry name" value="Phosphorylase Kinase, domain 1"/>
    <property type="match status" value="1"/>
</dbReference>
<dbReference type="InterPro" id="IPR008266">
    <property type="entry name" value="Tyr_kinase_AS"/>
</dbReference>
<evidence type="ECO:0000256" key="6">
    <source>
        <dbReference type="ARBA" id="ARBA00022553"/>
    </source>
</evidence>
<evidence type="ECO:0000256" key="13">
    <source>
        <dbReference type="ARBA" id="ARBA00022753"/>
    </source>
</evidence>
<dbReference type="FunFam" id="3.30.200.20:FF:000041">
    <property type="entry name" value="Vascular endothelial growth factor receptor 2"/>
    <property type="match status" value="1"/>
</dbReference>
<feature type="domain" description="Ig-like" evidence="33">
    <location>
        <begin position="215"/>
        <end position="318"/>
    </location>
</feature>
<keyword evidence="18" id="KW-0472">Membrane</keyword>
<dbReference type="Gene3D" id="2.60.40.10">
    <property type="entry name" value="Immunoglobulins"/>
    <property type="match status" value="8"/>
</dbReference>
<feature type="binding site" evidence="27">
    <location>
        <position position="953"/>
    </location>
    <ligand>
        <name>Mg(2+)</name>
        <dbReference type="ChEBI" id="CHEBI:18420"/>
    </ligand>
</feature>
<evidence type="ECO:0000256" key="18">
    <source>
        <dbReference type="ARBA" id="ARBA00023136"/>
    </source>
</evidence>
<dbReference type="PRINTS" id="PR01835">
    <property type="entry name" value="VEGFRECEPTR3"/>
</dbReference>
<evidence type="ECO:0000256" key="10">
    <source>
        <dbReference type="ARBA" id="ARBA00022729"/>
    </source>
</evidence>
<dbReference type="Pfam" id="PF22854">
    <property type="entry name" value="VEGFR1-3_N_Ig-like"/>
    <property type="match status" value="1"/>
</dbReference>
<feature type="active site" description="Proton acceptor" evidence="25">
    <location>
        <position position="948"/>
    </location>
</feature>
<sequence>MSISTAFLIKTFWLVFFSLAGIELRFVPDPPTLNITEKTLKINASDTLEITCRGRQILEWSTPHNRTRSETRLIKTDCSGNGLFCSTLTLSKAVANETGEYRCFYKNLPIEDGKTSTSVYVFIQDYRTPFVRMAQDYDVVFIREGEQVVIPCLVSVENLNVTLYTKYPVKELATDGKDVIWDSKRGFVLPSHVVSYAGVVYCQTTIRNETYQSSPYIVAVVGYKIHDLTLSPPHERLTVGERLMLNCTAHTELNVGIDFQWIFPHEKVSHLFRKTSSYKKKLWNSLELSNTLIVKNVTVNDTGEYICTASSGQMQKIARAVLIVYEKPFIALNDQMLQTVEATAGQEEAKILVKYYAYPEPSVKWYVISVNRVIKPSRGSLTIYGVTEKDAGNYTVVMTNKITKEEQRRTFQLLVNVHPKIFEKEVPLDRDVHMYGSSPTLRCTASGGSSPVTIQWQWMPREDCPLRFLTLKIQKAVDHALYRCIASNKMGAEERVIVFQVARDILPSSSPIEGEDVIMRCVADRLLYSNMHWYRVTSAANPDASPAAVPCDTLTLSPLHQTNVTISGLQGTNATLDLPIPNATLMDQGLYACQVENVGTKIMHKLECSSQISLYLSAALEMSRIVTNLTAQRVNVSDSTTLVCEVSGTPTPTVVWTKDNQTVTEGSGVILKQSNRVLTIQRVKKEDSGLYMCTACNQQGCDSLEARITVDGDKTKLEVLLCVCRSPNEGDLKTGYLSIILDLDDMPMDEHCERLTYDANKWEFPRDRLKLGEPLGRGAFGQVVEATAYGIEKATTCTTVAVKMLKEGATTSEYRALMSELKILIHIGHHLNVVNLLGACTKQGGPLMVIVEYCKHGNLSSYLKSKRGEYSPYKVNSIITLCYYTRLDICTGTAVCTRMGEQTSTTQLEDEQESSDWDHLTMKDLISYSFQVAKGMEFLASRKCIHRDLAARNILLSENNVVKICDFGLARDVYKDPDYVRKGDARLPLKWMAPETIFDRVYTTQSDVWSFGVLLWEIFSLGASPYPGVCIDESFCRRLKEGTRMRAPDYATPEIYQTMLDCWLDRPKDRPTFTQLVEHLGNLLQASAQQDGKDYIPLTNGEMEEESGAPHLSVISKRALYAGNKEAQLHYDNAPPLGLVKLTYFPLLRCKSKESLASESSNQTSGYQSGYHSDDAEAPIYANEEMILKRDIRMKPPLPKRNDKFSAEVRYSVPPV</sequence>
<dbReference type="CDD" id="cd00096">
    <property type="entry name" value="Ig"/>
    <property type="match status" value="2"/>
</dbReference>
<feature type="binding site" evidence="27">
    <location>
        <position position="966"/>
    </location>
    <ligand>
        <name>Mg(2+)</name>
        <dbReference type="ChEBI" id="CHEBI:18420"/>
    </ligand>
</feature>
<comment type="similarity">
    <text evidence="29">Belongs to the protein kinase superfamily. Tyr protein kinase family. CSF-1/PDGF receptor subfamily.</text>
</comment>
<dbReference type="InterPro" id="IPR017441">
    <property type="entry name" value="Protein_kinase_ATP_BS"/>
</dbReference>
<dbReference type="GO" id="GO:0005021">
    <property type="term" value="F:vascular endothelial growth factor receptor activity"/>
    <property type="evidence" value="ECO:0007669"/>
    <property type="project" value="TreeGrafter"/>
</dbReference>
<dbReference type="GO" id="GO:0001525">
    <property type="term" value="P:angiogenesis"/>
    <property type="evidence" value="ECO:0007669"/>
    <property type="project" value="UniProtKB-KW"/>
</dbReference>
<evidence type="ECO:0000256" key="24">
    <source>
        <dbReference type="ARBA" id="ARBA00051243"/>
    </source>
</evidence>
<name>A0A8C1ZGE6_CYPCA</name>
<feature type="region of interest" description="Disordered" evidence="30">
    <location>
        <begin position="1156"/>
        <end position="1176"/>
    </location>
</feature>
<dbReference type="PROSITE" id="PS00109">
    <property type="entry name" value="PROTEIN_KINASE_TYR"/>
    <property type="match status" value="1"/>
</dbReference>
<evidence type="ECO:0000256" key="26">
    <source>
        <dbReference type="PIRSR" id="PIRSR000615-2"/>
    </source>
</evidence>
<evidence type="ECO:0000256" key="25">
    <source>
        <dbReference type="PIRSR" id="PIRSR000615-1"/>
    </source>
</evidence>
<evidence type="ECO:0000256" key="11">
    <source>
        <dbReference type="ARBA" id="ARBA00022737"/>
    </source>
</evidence>
<evidence type="ECO:0000256" key="15">
    <source>
        <dbReference type="ARBA" id="ARBA00022782"/>
    </source>
</evidence>
<evidence type="ECO:0000259" key="32">
    <source>
        <dbReference type="PROSITE" id="PS50011"/>
    </source>
</evidence>
<feature type="chain" id="PRO_5034561895" description="receptor protein-tyrosine kinase" evidence="31">
    <location>
        <begin position="21"/>
        <end position="1216"/>
    </location>
</feature>
<dbReference type="FunFam" id="2.60.40.10:FF:000143">
    <property type="entry name" value="Vascular endothelial growth factor receptor 3"/>
    <property type="match status" value="1"/>
</dbReference>
<dbReference type="SMART" id="SM00219">
    <property type="entry name" value="TyrKc"/>
    <property type="match status" value="1"/>
</dbReference>
<dbReference type="GO" id="GO:0005524">
    <property type="term" value="F:ATP binding"/>
    <property type="evidence" value="ECO:0007669"/>
    <property type="project" value="UniProtKB-UniRule"/>
</dbReference>
<keyword evidence="11" id="KW-0677">Repeat</keyword>
<dbReference type="InterPro" id="IPR036179">
    <property type="entry name" value="Ig-like_dom_sf"/>
</dbReference>
<evidence type="ECO:0000256" key="12">
    <source>
        <dbReference type="ARBA" id="ARBA00022741"/>
    </source>
</evidence>
<keyword evidence="10 31" id="KW-0732">Signal</keyword>
<evidence type="ECO:0000259" key="33">
    <source>
        <dbReference type="PROSITE" id="PS50835"/>
    </source>
</evidence>
<dbReference type="Pfam" id="PF07714">
    <property type="entry name" value="PK_Tyr_Ser-Thr"/>
    <property type="match status" value="1"/>
</dbReference>
<keyword evidence="19" id="KW-0829">Tyrosine-protein kinase</keyword>
<evidence type="ECO:0000256" key="8">
    <source>
        <dbReference type="ARBA" id="ARBA00022679"/>
    </source>
</evidence>
<feature type="compositionally biased region" description="Polar residues" evidence="30">
    <location>
        <begin position="1157"/>
        <end position="1171"/>
    </location>
</feature>
<dbReference type="PROSITE" id="PS50011">
    <property type="entry name" value="PROTEIN_KINASE_DOM"/>
    <property type="match status" value="1"/>
</dbReference>
<dbReference type="GO" id="GO:0046872">
    <property type="term" value="F:metal ion binding"/>
    <property type="evidence" value="ECO:0007669"/>
    <property type="project" value="UniProtKB-KW"/>
</dbReference>
<evidence type="ECO:0000256" key="22">
    <source>
        <dbReference type="ARBA" id="ARBA00023180"/>
    </source>
</evidence>
<dbReference type="GO" id="GO:0043235">
    <property type="term" value="C:receptor complex"/>
    <property type="evidence" value="ECO:0007669"/>
    <property type="project" value="TreeGrafter"/>
</dbReference>
<dbReference type="FunFam" id="2.60.40.10:FF:000247">
    <property type="entry name" value="Vascular endothelial growth factor receptor 3"/>
    <property type="match status" value="1"/>
</dbReference>
<evidence type="ECO:0000256" key="29">
    <source>
        <dbReference type="RuleBase" id="RU000311"/>
    </source>
</evidence>
<feature type="binding site" evidence="26 28">
    <location>
        <position position="803"/>
    </location>
    <ligand>
        <name>ATP</name>
        <dbReference type="ChEBI" id="CHEBI:30616"/>
    </ligand>
</feature>
<dbReference type="GO" id="GO:0030335">
    <property type="term" value="P:positive regulation of cell migration"/>
    <property type="evidence" value="ECO:0007669"/>
    <property type="project" value="TreeGrafter"/>
</dbReference>
<keyword evidence="6" id="KW-0597">Phosphoprotein</keyword>
<feature type="binding site" evidence="26">
    <location>
        <begin position="776"/>
        <end position="783"/>
    </location>
    <ligand>
        <name>ATP</name>
        <dbReference type="ChEBI" id="CHEBI:30616"/>
    </ligand>
</feature>
<dbReference type="AlphaFoldDB" id="A0A8C1ZGE6"/>
<dbReference type="InterPro" id="IPR013098">
    <property type="entry name" value="Ig_I-set"/>
</dbReference>
<dbReference type="InterPro" id="IPR003598">
    <property type="entry name" value="Ig_sub2"/>
</dbReference>
<dbReference type="PRINTS" id="PR01832">
    <property type="entry name" value="VEGFRECEPTOR"/>
</dbReference>
<keyword evidence="5" id="KW-1003">Cell membrane</keyword>
<dbReference type="PROSITE" id="PS50835">
    <property type="entry name" value="IG_LIKE"/>
    <property type="match status" value="5"/>
</dbReference>
<dbReference type="EC" id="2.7.10.1" evidence="3"/>
<dbReference type="InterPro" id="IPR020635">
    <property type="entry name" value="Tyr_kinase_cat_dom"/>
</dbReference>
<evidence type="ECO:0000256" key="5">
    <source>
        <dbReference type="ARBA" id="ARBA00022475"/>
    </source>
</evidence>
<keyword evidence="20" id="KW-1015">Disulfide bond</keyword>
<keyword evidence="17" id="KW-1133">Transmembrane helix</keyword>